<accession>A0AAD4F2Q3</accession>
<organism evidence="2 3">
    <name type="scientific">Staphylotrichum longicolle</name>
    <dbReference type="NCBI Taxonomy" id="669026"/>
    <lineage>
        <taxon>Eukaryota</taxon>
        <taxon>Fungi</taxon>
        <taxon>Dikarya</taxon>
        <taxon>Ascomycota</taxon>
        <taxon>Pezizomycotina</taxon>
        <taxon>Sordariomycetes</taxon>
        <taxon>Sordariomycetidae</taxon>
        <taxon>Sordariales</taxon>
        <taxon>Chaetomiaceae</taxon>
        <taxon>Staphylotrichum</taxon>
    </lineage>
</organism>
<gene>
    <name evidence="2" type="ORF">NEMBOFW57_002026</name>
</gene>
<dbReference type="EMBL" id="JAHCVI010000001">
    <property type="protein sequence ID" value="KAG7291996.1"/>
    <property type="molecule type" value="Genomic_DNA"/>
</dbReference>
<evidence type="ECO:0000313" key="3">
    <source>
        <dbReference type="Proteomes" id="UP001197093"/>
    </source>
</evidence>
<feature type="compositionally biased region" description="Basic and acidic residues" evidence="1">
    <location>
        <begin position="188"/>
        <end position="199"/>
    </location>
</feature>
<feature type="compositionally biased region" description="Acidic residues" evidence="1">
    <location>
        <begin position="200"/>
        <end position="212"/>
    </location>
</feature>
<dbReference type="Proteomes" id="UP001197093">
    <property type="component" value="Unassembled WGS sequence"/>
</dbReference>
<sequence length="311" mass="35229">MGPGKPQAKNKLVLRSKLPKAGMIYPFDRTLLRRHRRDLALTAGLRKDTHHVSPQLLDTRFSRMFELARQLLPQQQRSRGTETEAAAWDGIGPIAFIASLRQHEALAPWAQAVSDDLFISLFLVLGAARRNWYDTPRKPLDVAQHCELARAIDAFGRAETFEWTGVDVVAWIRGGGLMFHGNKMAGRNADDERRGKHEEMDEEEGSDQESDLNDGRLARSMSSLMVADAEEKMDEEVDGPFGRQMRSLTVEDTRKDTKDKGDTTIRKRQDARRQIDLTLDQVVESMRLLNTAFDEAELAESFAAMHIRDLT</sequence>
<keyword evidence="3" id="KW-1185">Reference proteome</keyword>
<protein>
    <submittedName>
        <fullName evidence="2">Uncharacterized protein</fullName>
    </submittedName>
</protein>
<proteinExistence type="predicted"/>
<reference evidence="2" key="1">
    <citation type="submission" date="2023-02" db="EMBL/GenBank/DDBJ databases">
        <authorList>
            <person name="Palmer J.M."/>
        </authorList>
    </citation>
    <scope>NUCLEOTIDE SEQUENCE</scope>
    <source>
        <strain evidence="2">FW57</strain>
    </source>
</reference>
<name>A0AAD4F2Q3_9PEZI</name>
<feature type="region of interest" description="Disordered" evidence="1">
    <location>
        <begin position="182"/>
        <end position="216"/>
    </location>
</feature>
<comment type="caution">
    <text evidence="2">The sequence shown here is derived from an EMBL/GenBank/DDBJ whole genome shotgun (WGS) entry which is preliminary data.</text>
</comment>
<evidence type="ECO:0000313" key="2">
    <source>
        <dbReference type="EMBL" id="KAG7291996.1"/>
    </source>
</evidence>
<evidence type="ECO:0000256" key="1">
    <source>
        <dbReference type="SAM" id="MobiDB-lite"/>
    </source>
</evidence>
<dbReference type="AlphaFoldDB" id="A0AAD4F2Q3"/>